<evidence type="ECO:0000313" key="1">
    <source>
        <dbReference type="EMBL" id="EDM14125.1"/>
    </source>
</evidence>
<dbReference type="EMBL" id="CH474049">
    <property type="protein sequence ID" value="EDM14125.1"/>
    <property type="molecule type" value="Genomic_DNA"/>
</dbReference>
<feature type="non-terminal residue" evidence="1">
    <location>
        <position position="19"/>
    </location>
</feature>
<feature type="non-terminal residue" evidence="1">
    <location>
        <position position="1"/>
    </location>
</feature>
<sequence>TQMLTKSSSERGHDFMFSL</sequence>
<dbReference type="AlphaFoldDB" id="A6KGP6"/>
<proteinExistence type="predicted"/>
<name>A6KGP6_RAT</name>
<gene>
    <name evidence="1" type="ORF">rCG_23539</name>
</gene>
<protein>
    <submittedName>
        <fullName evidence="1">RCG23539</fullName>
    </submittedName>
</protein>
<accession>A6KGP6</accession>
<evidence type="ECO:0000313" key="2">
    <source>
        <dbReference type="Proteomes" id="UP000234681"/>
    </source>
</evidence>
<reference evidence="1 2" key="1">
    <citation type="submission" date="2005-07" db="EMBL/GenBank/DDBJ databases">
        <authorList>
            <person name="Mural R.J."/>
            <person name="Li P.W."/>
            <person name="Adams M.D."/>
            <person name="Amanatides P.G."/>
            <person name="Baden-Tillson H."/>
            <person name="Barnstead M."/>
            <person name="Chin S.H."/>
            <person name="Dew I."/>
            <person name="Evans C.A."/>
            <person name="Ferriera S."/>
            <person name="Flanigan M."/>
            <person name="Fosler C."/>
            <person name="Glodek A."/>
            <person name="Gu Z."/>
            <person name="Holt R.A."/>
            <person name="Jennings D."/>
            <person name="Kraft C.L."/>
            <person name="Lu F."/>
            <person name="Nguyen T."/>
            <person name="Nusskern D.R."/>
            <person name="Pfannkoch C.M."/>
            <person name="Sitter C."/>
            <person name="Sutton G.G."/>
            <person name="Venter J.C."/>
            <person name="Wang Z."/>
            <person name="Woodage T."/>
            <person name="Zheng X.H."/>
            <person name="Zhong F."/>
        </authorList>
    </citation>
    <scope>NUCLEOTIDE SEQUENCE [LARGE SCALE GENOMIC DNA]</scope>
    <source>
        <strain>BN</strain>
        <strain evidence="2">Sprague-Dawley</strain>
    </source>
</reference>
<organism evidence="1 2">
    <name type="scientific">Rattus norvegicus</name>
    <name type="common">Rat</name>
    <dbReference type="NCBI Taxonomy" id="10116"/>
    <lineage>
        <taxon>Eukaryota</taxon>
        <taxon>Metazoa</taxon>
        <taxon>Chordata</taxon>
        <taxon>Craniata</taxon>
        <taxon>Vertebrata</taxon>
        <taxon>Euteleostomi</taxon>
        <taxon>Mammalia</taxon>
        <taxon>Eutheria</taxon>
        <taxon>Euarchontoglires</taxon>
        <taxon>Glires</taxon>
        <taxon>Rodentia</taxon>
        <taxon>Myomorpha</taxon>
        <taxon>Muroidea</taxon>
        <taxon>Muridae</taxon>
        <taxon>Murinae</taxon>
        <taxon>Rattus</taxon>
    </lineage>
</organism>
<dbReference type="Proteomes" id="UP000234681">
    <property type="component" value="Chromosome 15"/>
</dbReference>